<evidence type="ECO:0000256" key="7">
    <source>
        <dbReference type="SAM" id="Phobius"/>
    </source>
</evidence>
<keyword evidence="2 6" id="KW-0349">Heme</keyword>
<feature type="domain" description="Cytochrome c" evidence="8">
    <location>
        <begin position="249"/>
        <end position="388"/>
    </location>
</feature>
<evidence type="ECO:0000256" key="4">
    <source>
        <dbReference type="ARBA" id="ARBA00023002"/>
    </source>
</evidence>
<dbReference type="PANTHER" id="PTHR30600">
    <property type="entry name" value="CYTOCHROME C PEROXIDASE-RELATED"/>
    <property type="match status" value="1"/>
</dbReference>
<reference evidence="9 10" key="1">
    <citation type="submission" date="2023-05" db="EMBL/GenBank/DDBJ databases">
        <title>Pseudodonghicola sp. nov.</title>
        <authorList>
            <person name="Huang J."/>
        </authorList>
    </citation>
    <scope>NUCLEOTIDE SEQUENCE [LARGE SCALE GENOMIC DNA]</scope>
    <source>
        <strain evidence="9 10">IC7</strain>
    </source>
</reference>
<comment type="subcellular location">
    <subcellularLocation>
        <location evidence="1">Cell envelope</location>
    </subcellularLocation>
</comment>
<dbReference type="Pfam" id="PF03150">
    <property type="entry name" value="CCP_MauG"/>
    <property type="match status" value="1"/>
</dbReference>
<evidence type="ECO:0000259" key="8">
    <source>
        <dbReference type="PROSITE" id="PS51007"/>
    </source>
</evidence>
<evidence type="ECO:0000256" key="3">
    <source>
        <dbReference type="ARBA" id="ARBA00022723"/>
    </source>
</evidence>
<evidence type="ECO:0000313" key="10">
    <source>
        <dbReference type="Proteomes" id="UP001243757"/>
    </source>
</evidence>
<dbReference type="EMBL" id="JASNJD010000022">
    <property type="protein sequence ID" value="MDK3020134.1"/>
    <property type="molecule type" value="Genomic_DNA"/>
</dbReference>
<dbReference type="GO" id="GO:0004601">
    <property type="term" value="F:peroxidase activity"/>
    <property type="evidence" value="ECO:0007669"/>
    <property type="project" value="UniProtKB-KW"/>
</dbReference>
<accession>A0ABT7F698</accession>
<dbReference type="InterPro" id="IPR009056">
    <property type="entry name" value="Cyt_c-like_dom"/>
</dbReference>
<keyword evidence="7" id="KW-1133">Transmembrane helix</keyword>
<keyword evidence="3 6" id="KW-0479">Metal-binding</keyword>
<keyword evidence="9" id="KW-0575">Peroxidase</keyword>
<keyword evidence="5 6" id="KW-0408">Iron</keyword>
<dbReference type="Gene3D" id="1.10.760.10">
    <property type="entry name" value="Cytochrome c-like domain"/>
    <property type="match status" value="2"/>
</dbReference>
<keyword evidence="4" id="KW-0560">Oxidoreductase</keyword>
<evidence type="ECO:0000256" key="2">
    <source>
        <dbReference type="ARBA" id="ARBA00022617"/>
    </source>
</evidence>
<evidence type="ECO:0000256" key="5">
    <source>
        <dbReference type="ARBA" id="ARBA00023004"/>
    </source>
</evidence>
<organism evidence="9 10">
    <name type="scientific">Pseudodonghicola flavimaris</name>
    <dbReference type="NCBI Taxonomy" id="3050036"/>
    <lineage>
        <taxon>Bacteria</taxon>
        <taxon>Pseudomonadati</taxon>
        <taxon>Pseudomonadota</taxon>
        <taxon>Alphaproteobacteria</taxon>
        <taxon>Rhodobacterales</taxon>
        <taxon>Paracoccaceae</taxon>
        <taxon>Pseudodonghicola</taxon>
    </lineage>
</organism>
<dbReference type="SUPFAM" id="SSF46626">
    <property type="entry name" value="Cytochrome c"/>
    <property type="match status" value="2"/>
</dbReference>
<evidence type="ECO:0000256" key="6">
    <source>
        <dbReference type="PROSITE-ProRule" id="PRU00433"/>
    </source>
</evidence>
<keyword evidence="10" id="KW-1185">Reference proteome</keyword>
<proteinExistence type="predicted"/>
<dbReference type="InterPro" id="IPR004852">
    <property type="entry name" value="Di-haem_cyt_c_peroxidsae"/>
</dbReference>
<dbReference type="PROSITE" id="PS51007">
    <property type="entry name" value="CYTC"/>
    <property type="match status" value="2"/>
</dbReference>
<evidence type="ECO:0000313" key="9">
    <source>
        <dbReference type="EMBL" id="MDK3020134.1"/>
    </source>
</evidence>
<comment type="caution">
    <text evidence="9">The sequence shown here is derived from an EMBL/GenBank/DDBJ whole genome shotgun (WGS) entry which is preliminary data.</text>
</comment>
<dbReference type="InterPro" id="IPR036909">
    <property type="entry name" value="Cyt_c-like_dom_sf"/>
</dbReference>
<feature type="domain" description="Cytochrome c" evidence="8">
    <location>
        <begin position="97"/>
        <end position="202"/>
    </location>
</feature>
<dbReference type="RefSeq" id="WP_284482826.1">
    <property type="nucleotide sequence ID" value="NZ_JASNJD010000022.1"/>
</dbReference>
<sequence length="388" mass="42374">MNRRAETTAPATISPTLMTRLAAYWHWPIWAAVAILLVIGAVDLATPVPDRAARLRAVYAGSPDHWPAPWVDPDVAYVELAAADLPPRPEAGSAEARKVALGERLFNDPILSASGHIACQSCHNRRLGWGDGLPRAFGHGRAEGTRNAPSLFAAWARPAFFWDGRAASLEDQVMGPLAAENEMANHDLSDVAHRLKWLPGYPEAFAAVYGDSEITLARVAGALASFERQLDFPSRLDRFLSGETAMLSDRQIEGLHLFRTKARCVNCHMGPALMDGQAHKIGLTYYQRRYEDMGRYALTGDPADAGAFLTPSLRHVSRSAPYMHNGLFPTLRGLVNLYNAGGAIQPHQPERAARDPLFGPATEVSPHLRPLNLTLDERAALVAFLEAL</sequence>
<dbReference type="Proteomes" id="UP001243757">
    <property type="component" value="Unassembled WGS sequence"/>
</dbReference>
<protein>
    <submittedName>
        <fullName evidence="9">Cytochrome c peroxidase</fullName>
    </submittedName>
</protein>
<evidence type="ECO:0000256" key="1">
    <source>
        <dbReference type="ARBA" id="ARBA00004196"/>
    </source>
</evidence>
<gene>
    <name evidence="9" type="ORF">QO033_20830</name>
</gene>
<feature type="transmembrane region" description="Helical" evidence="7">
    <location>
        <begin position="27"/>
        <end position="46"/>
    </location>
</feature>
<dbReference type="InterPro" id="IPR051395">
    <property type="entry name" value="Cytochrome_c_Peroxidase/MauG"/>
</dbReference>
<name>A0ABT7F698_9RHOB</name>
<keyword evidence="7" id="KW-0812">Transmembrane</keyword>
<keyword evidence="7" id="KW-0472">Membrane</keyword>